<dbReference type="InterPro" id="IPR028923">
    <property type="entry name" value="SAICAR_synt/ADE2_N"/>
</dbReference>
<accession>A0A1H8CB00</accession>
<dbReference type="InterPro" id="IPR001636">
    <property type="entry name" value="SAICAR_synth"/>
</dbReference>
<dbReference type="NCBIfam" id="TIGR00081">
    <property type="entry name" value="purC"/>
    <property type="match status" value="1"/>
</dbReference>
<evidence type="ECO:0000256" key="3">
    <source>
        <dbReference type="ARBA" id="ARBA00012217"/>
    </source>
</evidence>
<dbReference type="EC" id="6.3.2.6" evidence="3 11"/>
<evidence type="ECO:0000256" key="7">
    <source>
        <dbReference type="ARBA" id="ARBA00022755"/>
    </source>
</evidence>
<dbReference type="GO" id="GO:0004639">
    <property type="term" value="F:phosphoribosylaminoimidazolesuccinocarboxamide synthase activity"/>
    <property type="evidence" value="ECO:0007669"/>
    <property type="project" value="UniProtKB-UniRule"/>
</dbReference>
<dbReference type="AlphaFoldDB" id="A0A1H8CB00"/>
<protein>
    <recommendedName>
        <fullName evidence="4 11">Phosphoribosylaminoimidazole-succinocarboxamide synthase</fullName>
        <ecNumber evidence="3 11">6.3.2.6</ecNumber>
    </recommendedName>
    <alternativeName>
        <fullName evidence="9 11">SAICAR synthetase</fullName>
    </alternativeName>
</protein>
<proteinExistence type="inferred from homology"/>
<evidence type="ECO:0000256" key="10">
    <source>
        <dbReference type="ARBA" id="ARBA00048475"/>
    </source>
</evidence>
<comment type="catalytic activity">
    <reaction evidence="10 11">
        <text>5-amino-1-(5-phospho-D-ribosyl)imidazole-4-carboxylate + L-aspartate + ATP = (2S)-2-[5-amino-1-(5-phospho-beta-D-ribosyl)imidazole-4-carboxamido]succinate + ADP + phosphate + 2 H(+)</text>
        <dbReference type="Rhea" id="RHEA:22628"/>
        <dbReference type="ChEBI" id="CHEBI:15378"/>
        <dbReference type="ChEBI" id="CHEBI:29991"/>
        <dbReference type="ChEBI" id="CHEBI:30616"/>
        <dbReference type="ChEBI" id="CHEBI:43474"/>
        <dbReference type="ChEBI" id="CHEBI:58443"/>
        <dbReference type="ChEBI" id="CHEBI:77657"/>
        <dbReference type="ChEBI" id="CHEBI:456216"/>
        <dbReference type="EC" id="6.3.2.6"/>
    </reaction>
</comment>
<dbReference type="PANTHER" id="PTHR43599">
    <property type="entry name" value="MULTIFUNCTIONAL PROTEIN ADE2"/>
    <property type="match status" value="1"/>
</dbReference>
<dbReference type="PROSITE" id="PS01057">
    <property type="entry name" value="SAICAR_SYNTHETASE_1"/>
    <property type="match status" value="1"/>
</dbReference>
<dbReference type="PANTHER" id="PTHR43599:SF3">
    <property type="entry name" value="SI:DKEY-6E2.2"/>
    <property type="match status" value="1"/>
</dbReference>
<dbReference type="Gene3D" id="3.30.470.20">
    <property type="entry name" value="ATP-grasp fold, B domain"/>
    <property type="match status" value="1"/>
</dbReference>
<dbReference type="PROSITE" id="PS01058">
    <property type="entry name" value="SAICAR_SYNTHETASE_2"/>
    <property type="match status" value="1"/>
</dbReference>
<keyword evidence="7 11" id="KW-0658">Purine biosynthesis</keyword>
<dbReference type="Gene3D" id="3.30.200.20">
    <property type="entry name" value="Phosphorylase Kinase, domain 1"/>
    <property type="match status" value="1"/>
</dbReference>
<dbReference type="GO" id="GO:0006189">
    <property type="term" value="P:'de novo' IMP biosynthetic process"/>
    <property type="evidence" value="ECO:0007669"/>
    <property type="project" value="UniProtKB-UniRule"/>
</dbReference>
<dbReference type="FunFam" id="3.30.200.20:FF:000189">
    <property type="entry name" value="Phosphoribosylaminoimidazole-succinocarboxamide synthase"/>
    <property type="match status" value="1"/>
</dbReference>
<feature type="domain" description="SAICAR synthetase/ADE2 N-terminal" evidence="12">
    <location>
        <begin position="27"/>
        <end position="252"/>
    </location>
</feature>
<evidence type="ECO:0000256" key="9">
    <source>
        <dbReference type="ARBA" id="ARBA00030409"/>
    </source>
</evidence>
<gene>
    <name evidence="11" type="primary">purC</name>
    <name evidence="13" type="ORF">SAMN05192533_1078</name>
</gene>
<name>A0A1H8CB00_9BACI</name>
<organism evidence="13 14">
    <name type="scientific">Mesobacillus persicus</name>
    <dbReference type="NCBI Taxonomy" id="930146"/>
    <lineage>
        <taxon>Bacteria</taxon>
        <taxon>Bacillati</taxon>
        <taxon>Bacillota</taxon>
        <taxon>Bacilli</taxon>
        <taxon>Bacillales</taxon>
        <taxon>Bacillaceae</taxon>
        <taxon>Mesobacillus</taxon>
    </lineage>
</organism>
<dbReference type="STRING" id="930146.SAMN05192533_1078"/>
<evidence type="ECO:0000256" key="6">
    <source>
        <dbReference type="ARBA" id="ARBA00022741"/>
    </source>
</evidence>
<keyword evidence="14" id="KW-1185">Reference proteome</keyword>
<evidence type="ECO:0000256" key="5">
    <source>
        <dbReference type="ARBA" id="ARBA00022598"/>
    </source>
</evidence>
<dbReference type="CDD" id="cd01415">
    <property type="entry name" value="SAICAR_synt_PurC"/>
    <property type="match status" value="1"/>
</dbReference>
<evidence type="ECO:0000256" key="4">
    <source>
        <dbReference type="ARBA" id="ARBA00016460"/>
    </source>
</evidence>
<keyword evidence="6 11" id="KW-0547">Nucleotide-binding</keyword>
<dbReference type="Proteomes" id="UP000198553">
    <property type="component" value="Unassembled WGS sequence"/>
</dbReference>
<evidence type="ECO:0000256" key="11">
    <source>
        <dbReference type="HAMAP-Rule" id="MF_00137"/>
    </source>
</evidence>
<keyword evidence="5 11" id="KW-0436">Ligase</keyword>
<evidence type="ECO:0000256" key="8">
    <source>
        <dbReference type="ARBA" id="ARBA00022840"/>
    </source>
</evidence>
<dbReference type="SUPFAM" id="SSF56104">
    <property type="entry name" value="SAICAR synthase-like"/>
    <property type="match status" value="1"/>
</dbReference>
<dbReference type="InterPro" id="IPR033934">
    <property type="entry name" value="SAICAR_synt_PurC"/>
</dbReference>
<dbReference type="UniPathway" id="UPA00074">
    <property type="reaction ID" value="UER00131"/>
</dbReference>
<dbReference type="GO" id="GO:0009236">
    <property type="term" value="P:cobalamin biosynthetic process"/>
    <property type="evidence" value="ECO:0007669"/>
    <property type="project" value="InterPro"/>
</dbReference>
<dbReference type="InterPro" id="IPR018236">
    <property type="entry name" value="SAICAR_synthetase_CS"/>
</dbReference>
<evidence type="ECO:0000313" key="14">
    <source>
        <dbReference type="Proteomes" id="UP000198553"/>
    </source>
</evidence>
<sequence>MPFCKNSRLNIPNLLVGGAVKVEKKELLYEGKAKRVYRTNDENIVWIEYKDSATAFNGEKKAEIAGKGRLNNEITSLLFSKLKENDIESHFLKKVSETEQLVKRVNIIPLEVIVRNFAAGSFSKRLGVEEGKKLNYPLVEFCLKNDDLGDPLVTDDQIDVLEIATKDDVSSLKDRAKEVNQVLTGFFQEIGVRLIDFKLEFGKDLEGNILLADEVSPDTCRLWDIETNEKLDKDVFRRDLGDLNNAYETILGRLGGPTHV</sequence>
<comment type="similarity">
    <text evidence="2 11">Belongs to the SAICAR synthetase family.</text>
</comment>
<evidence type="ECO:0000256" key="1">
    <source>
        <dbReference type="ARBA" id="ARBA00004672"/>
    </source>
</evidence>
<evidence type="ECO:0000313" key="13">
    <source>
        <dbReference type="EMBL" id="SEM92235.1"/>
    </source>
</evidence>
<dbReference type="HAMAP" id="MF_00137">
    <property type="entry name" value="SAICAR_synth"/>
    <property type="match status" value="1"/>
</dbReference>
<dbReference type="FunFam" id="3.30.470.20:FF:000006">
    <property type="entry name" value="Phosphoribosylaminoimidazole-succinocarboxamide synthase"/>
    <property type="match status" value="1"/>
</dbReference>
<dbReference type="EMBL" id="FOBW01000007">
    <property type="protein sequence ID" value="SEM92235.1"/>
    <property type="molecule type" value="Genomic_DNA"/>
</dbReference>
<reference evidence="14" key="1">
    <citation type="submission" date="2016-10" db="EMBL/GenBank/DDBJ databases">
        <authorList>
            <person name="Varghese N."/>
            <person name="Submissions S."/>
        </authorList>
    </citation>
    <scope>NUCLEOTIDE SEQUENCE [LARGE SCALE GENOMIC DNA]</scope>
    <source>
        <strain evidence="14">B48,IBRC-M 10115,DSM 25386,CECT 8001</strain>
    </source>
</reference>
<dbReference type="Pfam" id="PF01259">
    <property type="entry name" value="SAICAR_synt"/>
    <property type="match status" value="1"/>
</dbReference>
<dbReference type="InterPro" id="IPR050089">
    <property type="entry name" value="SAICAR_synthetase"/>
</dbReference>
<evidence type="ECO:0000256" key="2">
    <source>
        <dbReference type="ARBA" id="ARBA00010190"/>
    </source>
</evidence>
<dbReference type="GO" id="GO:0005524">
    <property type="term" value="F:ATP binding"/>
    <property type="evidence" value="ECO:0007669"/>
    <property type="project" value="UniProtKB-KW"/>
</dbReference>
<evidence type="ECO:0000259" key="12">
    <source>
        <dbReference type="Pfam" id="PF01259"/>
    </source>
</evidence>
<keyword evidence="8 11" id="KW-0067">ATP-binding</keyword>
<comment type="pathway">
    <text evidence="1 11">Purine metabolism; IMP biosynthesis via de novo pathway; 5-amino-1-(5-phospho-D-ribosyl)imidazole-4-carboxamide from 5-amino-1-(5-phospho-D-ribosyl)imidazole-4-carboxylate: step 1/2.</text>
</comment>